<dbReference type="HOGENOM" id="CLU_1924323_0_0_6"/>
<dbReference type="Proteomes" id="UP000001726">
    <property type="component" value="Chromosome"/>
</dbReference>
<evidence type="ECO:0000313" key="1">
    <source>
        <dbReference type="EMBL" id="CAO96123.1"/>
    </source>
</evidence>
<evidence type="ECO:0000313" key="2">
    <source>
        <dbReference type="Proteomes" id="UP000001726"/>
    </source>
</evidence>
<dbReference type="InterPro" id="IPR049852">
    <property type="entry name" value="YpfM-like"/>
</dbReference>
<dbReference type="KEGG" id="eta:ETA_10770"/>
<proteinExistence type="predicted"/>
<reference evidence="1 2" key="1">
    <citation type="journal article" date="2008" name="Environ. Microbiol.">
        <title>The genome of Erwinia tasmaniensis strain Et1/99, a non-pathogenic bacterium in the genus Erwinia.</title>
        <authorList>
            <person name="Kube M."/>
            <person name="Migdoll A.M."/>
            <person name="Mueller I."/>
            <person name="Kuhl H."/>
            <person name="Beck A."/>
            <person name="Reinhardt R."/>
            <person name="Geider K."/>
        </authorList>
    </citation>
    <scope>NUCLEOTIDE SEQUENCE [LARGE SCALE GENOMIC DNA]</scope>
    <source>
        <strain evidence="2">DSM 17950 / CFBP 7177 / CIP 109463 / NCPPB 4357 / Et1/99</strain>
    </source>
</reference>
<dbReference type="AlphaFoldDB" id="B2VE57"/>
<dbReference type="EMBL" id="CU468135">
    <property type="protein sequence ID" value="CAO96123.1"/>
    <property type="molecule type" value="Genomic_DNA"/>
</dbReference>
<sequence length="131" mass="15266">MKLGIKKAGSILSPFVKRWKYKLYHNKKSFSSRAPGSRKISSFRLPDNIYRALTQGDVLINEETLYRWRLRGQAFVGECKLSSAIAPPWLRDISGVFIRLILKCSRTKRGVMMIDLELGNWKDFIEEMLRK</sequence>
<name>B2VE57_ERWT9</name>
<protein>
    <submittedName>
        <fullName evidence="1">Uncharacterized protein</fullName>
    </submittedName>
</protein>
<gene>
    <name evidence="1" type="ordered locus">ETA_10770</name>
</gene>
<accession>B2VE57</accession>
<dbReference type="NCBIfam" id="NF033843">
    <property type="entry name" value="small_YpfM"/>
    <property type="match status" value="1"/>
</dbReference>
<organism evidence="1 2">
    <name type="scientific">Erwinia tasmaniensis (strain DSM 17950 / CFBP 7177 / CIP 109463 / NCPPB 4357 / Et1/99)</name>
    <dbReference type="NCBI Taxonomy" id="465817"/>
    <lineage>
        <taxon>Bacteria</taxon>
        <taxon>Pseudomonadati</taxon>
        <taxon>Pseudomonadota</taxon>
        <taxon>Gammaproteobacteria</taxon>
        <taxon>Enterobacterales</taxon>
        <taxon>Erwiniaceae</taxon>
        <taxon>Erwinia</taxon>
    </lineage>
</organism>
<keyword evidence="2" id="KW-1185">Reference proteome</keyword>